<name>A0ABY4MH62_9ACTN</name>
<gene>
    <name evidence="5" type="ORF">K9S39_38640</name>
</gene>
<feature type="domain" description="CBS" evidence="4">
    <location>
        <begin position="7"/>
        <end position="63"/>
    </location>
</feature>
<dbReference type="Gene3D" id="3.10.580.10">
    <property type="entry name" value="CBS-domain"/>
    <property type="match status" value="1"/>
</dbReference>
<proteinExistence type="predicted"/>
<keyword evidence="6" id="KW-1185">Reference proteome</keyword>
<dbReference type="EMBL" id="CP086322">
    <property type="protein sequence ID" value="UQA97005.1"/>
    <property type="molecule type" value="Genomic_DNA"/>
</dbReference>
<dbReference type="Proteomes" id="UP000830115">
    <property type="component" value="Chromosome"/>
</dbReference>
<sequence length="159" mass="16729">MKIREVMRTPVVTVATDATLREAARRMGQHTVGCVVVVAGETLEGVVTDRDLAVRGLAVGLAADAPVTEVMTAPVVTVRADDDVDTAYRAMSRSGVRRLPVLDGTRIVGAVTLDDLLMDVSRRVGELLVPLSWCVLGDQPAPPLSGPPRPPGTGRAAEP</sequence>
<dbReference type="InterPro" id="IPR046342">
    <property type="entry name" value="CBS_dom_sf"/>
</dbReference>
<dbReference type="SUPFAM" id="SSF54631">
    <property type="entry name" value="CBS-domain pair"/>
    <property type="match status" value="1"/>
</dbReference>
<reference evidence="5" key="1">
    <citation type="submission" date="2021-10" db="EMBL/GenBank/DDBJ databases">
        <title>Streptomyces nigrumlapis sp.nov.,an antimicrobial producing actinobacterium isolated from Black Gobi rocks.</title>
        <authorList>
            <person name="Wen Y."/>
            <person name="Zhang W."/>
            <person name="Liu X.G."/>
        </authorList>
    </citation>
    <scope>NUCLEOTIDE SEQUENCE</scope>
    <source>
        <strain evidence="5">ST13-2-2</strain>
    </source>
</reference>
<evidence type="ECO:0000259" key="4">
    <source>
        <dbReference type="PROSITE" id="PS51371"/>
    </source>
</evidence>
<dbReference type="RefSeq" id="WP_248867923.1">
    <property type="nucleotide sequence ID" value="NZ_CP086322.1"/>
</dbReference>
<dbReference type="Pfam" id="PF00571">
    <property type="entry name" value="CBS"/>
    <property type="match status" value="2"/>
</dbReference>
<evidence type="ECO:0000313" key="5">
    <source>
        <dbReference type="EMBL" id="UQA97005.1"/>
    </source>
</evidence>
<dbReference type="SMART" id="SM00116">
    <property type="entry name" value="CBS"/>
    <property type="match status" value="2"/>
</dbReference>
<protein>
    <submittedName>
        <fullName evidence="5">CBS domain-containing protein</fullName>
    </submittedName>
</protein>
<dbReference type="InterPro" id="IPR000644">
    <property type="entry name" value="CBS_dom"/>
</dbReference>
<evidence type="ECO:0000313" key="6">
    <source>
        <dbReference type="Proteomes" id="UP000830115"/>
    </source>
</evidence>
<evidence type="ECO:0000256" key="2">
    <source>
        <dbReference type="PROSITE-ProRule" id="PRU00703"/>
    </source>
</evidence>
<dbReference type="PROSITE" id="PS51371">
    <property type="entry name" value="CBS"/>
    <property type="match status" value="2"/>
</dbReference>
<accession>A0ABY4MH62</accession>
<feature type="domain" description="CBS" evidence="4">
    <location>
        <begin position="71"/>
        <end position="127"/>
    </location>
</feature>
<dbReference type="InterPro" id="IPR051257">
    <property type="entry name" value="Diverse_CBS-Domain"/>
</dbReference>
<feature type="region of interest" description="Disordered" evidence="3">
    <location>
        <begin position="139"/>
        <end position="159"/>
    </location>
</feature>
<keyword evidence="1 2" id="KW-0129">CBS domain</keyword>
<dbReference type="PANTHER" id="PTHR43080:SF2">
    <property type="entry name" value="CBS DOMAIN-CONTAINING PROTEIN"/>
    <property type="match status" value="1"/>
</dbReference>
<evidence type="ECO:0000256" key="1">
    <source>
        <dbReference type="ARBA" id="ARBA00023122"/>
    </source>
</evidence>
<organism evidence="5 6">
    <name type="scientific">Streptomyces halobius</name>
    <dbReference type="NCBI Taxonomy" id="2879846"/>
    <lineage>
        <taxon>Bacteria</taxon>
        <taxon>Bacillati</taxon>
        <taxon>Actinomycetota</taxon>
        <taxon>Actinomycetes</taxon>
        <taxon>Kitasatosporales</taxon>
        <taxon>Streptomycetaceae</taxon>
        <taxon>Streptomyces</taxon>
    </lineage>
</organism>
<evidence type="ECO:0000256" key="3">
    <source>
        <dbReference type="SAM" id="MobiDB-lite"/>
    </source>
</evidence>
<feature type="compositionally biased region" description="Pro residues" evidence="3">
    <location>
        <begin position="140"/>
        <end position="151"/>
    </location>
</feature>
<dbReference type="PANTHER" id="PTHR43080">
    <property type="entry name" value="CBS DOMAIN-CONTAINING PROTEIN CBSX3, MITOCHONDRIAL"/>
    <property type="match status" value="1"/>
</dbReference>